<accession>G7YHF7</accession>
<proteinExistence type="predicted"/>
<name>G7YHF7_CLOSI</name>
<dbReference type="EMBL" id="DF143285">
    <property type="protein sequence ID" value="GAA52390.1"/>
    <property type="molecule type" value="Genomic_DNA"/>
</dbReference>
<dbReference type="AlphaFoldDB" id="G7YHF7"/>
<keyword evidence="2" id="KW-1185">Reference proteome</keyword>
<organism evidence="1 2">
    <name type="scientific">Clonorchis sinensis</name>
    <name type="common">Chinese liver fluke</name>
    <dbReference type="NCBI Taxonomy" id="79923"/>
    <lineage>
        <taxon>Eukaryota</taxon>
        <taxon>Metazoa</taxon>
        <taxon>Spiralia</taxon>
        <taxon>Lophotrochozoa</taxon>
        <taxon>Platyhelminthes</taxon>
        <taxon>Trematoda</taxon>
        <taxon>Digenea</taxon>
        <taxon>Opisthorchiida</taxon>
        <taxon>Opisthorchiata</taxon>
        <taxon>Opisthorchiidae</taxon>
        <taxon>Clonorchis</taxon>
    </lineage>
</organism>
<gene>
    <name evidence="1" type="ORF">CLF_107977</name>
</gene>
<evidence type="ECO:0000313" key="2">
    <source>
        <dbReference type="Proteomes" id="UP000008909"/>
    </source>
</evidence>
<sequence length="230" mass="26498">MAFQNGLAPIRAVKLDERCESKQRDYDNKLKNSEPQTNWRLPTQFLKQKARYSVRGRRGIPLRNWSTLGDDYVERGKTPTCISGQQNETDCFEPQFGCTEMFLEKAEQIASRQFKDFRKKHKKFDHGIEDSYPSSGKHKTRKNKHTGLLNRLRGRSINGEGLGNLAVFQPSCFLLVAWQLGTERVLQLNDYIHNWWSGGKDDPPNRSLSVSSRIVQNVCKPAVKLDKRIS</sequence>
<dbReference type="Proteomes" id="UP000008909">
    <property type="component" value="Unassembled WGS sequence"/>
</dbReference>
<protein>
    <submittedName>
        <fullName evidence="1">Uncharacterized protein</fullName>
    </submittedName>
</protein>
<reference key="2">
    <citation type="submission" date="2011-10" db="EMBL/GenBank/DDBJ databases">
        <title>The genome and transcriptome sequence of Clonorchis sinensis provide insights into the carcinogenic liver fluke.</title>
        <authorList>
            <person name="Wang X."/>
            <person name="Huang Y."/>
            <person name="Chen W."/>
            <person name="Liu H."/>
            <person name="Guo L."/>
            <person name="Chen Y."/>
            <person name="Luo F."/>
            <person name="Zhou W."/>
            <person name="Sun J."/>
            <person name="Mao Q."/>
            <person name="Liang P."/>
            <person name="Zhou C."/>
            <person name="Tian Y."/>
            <person name="Men J."/>
            <person name="Lv X."/>
            <person name="Huang L."/>
            <person name="Zhou J."/>
            <person name="Hu Y."/>
            <person name="Li R."/>
            <person name="Zhang F."/>
            <person name="Lei H."/>
            <person name="Li X."/>
            <person name="Hu X."/>
            <person name="Liang C."/>
            <person name="Xu J."/>
            <person name="Wu Z."/>
            <person name="Yu X."/>
        </authorList>
    </citation>
    <scope>NUCLEOTIDE SEQUENCE</scope>
    <source>
        <strain>Henan</strain>
    </source>
</reference>
<evidence type="ECO:0000313" key="1">
    <source>
        <dbReference type="EMBL" id="GAA52390.1"/>
    </source>
</evidence>
<reference evidence="1" key="1">
    <citation type="journal article" date="2011" name="Genome Biol.">
        <title>The draft genome of the carcinogenic human liver fluke Clonorchis sinensis.</title>
        <authorList>
            <person name="Wang X."/>
            <person name="Chen W."/>
            <person name="Huang Y."/>
            <person name="Sun J."/>
            <person name="Men J."/>
            <person name="Liu H."/>
            <person name="Luo F."/>
            <person name="Guo L."/>
            <person name="Lv X."/>
            <person name="Deng C."/>
            <person name="Zhou C."/>
            <person name="Fan Y."/>
            <person name="Li X."/>
            <person name="Huang L."/>
            <person name="Hu Y."/>
            <person name="Liang C."/>
            <person name="Hu X."/>
            <person name="Xu J."/>
            <person name="Yu X."/>
        </authorList>
    </citation>
    <scope>NUCLEOTIDE SEQUENCE [LARGE SCALE GENOMIC DNA]</scope>
    <source>
        <strain evidence="1">Henan</strain>
    </source>
</reference>